<dbReference type="Gene3D" id="3.30.70.3450">
    <property type="match status" value="1"/>
</dbReference>
<accession>A0ABW3HQP6</accession>
<dbReference type="Proteomes" id="UP001596989">
    <property type="component" value="Unassembled WGS sequence"/>
</dbReference>
<name>A0ABW3HQP6_9BACL</name>
<evidence type="ECO:0000256" key="4">
    <source>
        <dbReference type="ARBA" id="ARBA00023002"/>
    </source>
</evidence>
<comment type="similarity">
    <text evidence="1">Belongs to the FAD-binding oxidoreductase/transferase type 4 family.</text>
</comment>
<dbReference type="Gene3D" id="3.30.465.10">
    <property type="match status" value="1"/>
</dbReference>
<keyword evidence="4" id="KW-0560">Oxidoreductase</keyword>
<evidence type="ECO:0000259" key="5">
    <source>
        <dbReference type="PROSITE" id="PS51387"/>
    </source>
</evidence>
<dbReference type="InterPro" id="IPR016166">
    <property type="entry name" value="FAD-bd_PCMH"/>
</dbReference>
<protein>
    <submittedName>
        <fullName evidence="6">FAD-binding oxidoreductase</fullName>
    </submittedName>
</protein>
<dbReference type="Gene3D" id="1.10.45.10">
    <property type="entry name" value="Vanillyl-alcohol Oxidase, Chain A, domain 4"/>
    <property type="match status" value="1"/>
</dbReference>
<evidence type="ECO:0000256" key="3">
    <source>
        <dbReference type="ARBA" id="ARBA00022827"/>
    </source>
</evidence>
<keyword evidence="3" id="KW-0274">FAD</keyword>
<reference evidence="7" key="1">
    <citation type="journal article" date="2019" name="Int. J. Syst. Evol. Microbiol.">
        <title>The Global Catalogue of Microorganisms (GCM) 10K type strain sequencing project: providing services to taxonomists for standard genome sequencing and annotation.</title>
        <authorList>
            <consortium name="The Broad Institute Genomics Platform"/>
            <consortium name="The Broad Institute Genome Sequencing Center for Infectious Disease"/>
            <person name="Wu L."/>
            <person name="Ma J."/>
        </authorList>
    </citation>
    <scope>NUCLEOTIDE SEQUENCE [LARGE SCALE GENOMIC DNA]</scope>
    <source>
        <strain evidence="7">CCUG 59129</strain>
    </source>
</reference>
<dbReference type="PANTHER" id="PTHR46568:SF1">
    <property type="entry name" value="ALKYLDIHYDROXYACETONEPHOSPHATE SYNTHASE, PEROXISOMAL"/>
    <property type="match status" value="1"/>
</dbReference>
<organism evidence="6 7">
    <name type="scientific">Paenibacillus chungangensis</name>
    <dbReference type="NCBI Taxonomy" id="696535"/>
    <lineage>
        <taxon>Bacteria</taxon>
        <taxon>Bacillati</taxon>
        <taxon>Bacillota</taxon>
        <taxon>Bacilli</taxon>
        <taxon>Bacillales</taxon>
        <taxon>Paenibacillaceae</taxon>
        <taxon>Paenibacillus</taxon>
    </lineage>
</organism>
<dbReference type="InterPro" id="IPR016171">
    <property type="entry name" value="Vanillyl_alc_oxidase_C-sub2"/>
</dbReference>
<comment type="caution">
    <text evidence="6">The sequence shown here is derived from an EMBL/GenBank/DDBJ whole genome shotgun (WGS) entry which is preliminary data.</text>
</comment>
<dbReference type="SUPFAM" id="SSF55103">
    <property type="entry name" value="FAD-linked oxidases, C-terminal domain"/>
    <property type="match status" value="1"/>
</dbReference>
<proteinExistence type="inferred from homology"/>
<sequence length="479" mass="53507">MELVGYTLAMFRSELENAVGKENVVDVEEKRKELSIDQSWITHMWNERKQPMATPYFIVRPSTTEEVSKVMIICNTYKVPVVPRGGGSGTAGGAATLYGGIVLDVTRMDKIIEIDHKSLVLTAQPGINGRVLEDLLNEQGLMLAHYPSSVDISTLGGYLAARGSGVMSTKYGKAEDMVLNIEVVLPDGRVIETLPTPNHACGPGMLQLFVGSEGTLGVITKVSMRLDPLPEVRLHRMIQFPTVSAGLAAGQEIMTNRLNPAVIRLYDPGSTEKSLNTTGVDLDGVYMVIMFDGFKELAEAQQKKVLDICIANGGTDLGEELGKHWWDTRYVAYKPPVHPAFPQMYGTPETVTTYANIEKLYYAKKKFVEETYKEWGAKYTAHFSHWYAWGTMIYDRFYIDHPPEDAEEAFRLHNEIWAECTRINLENGAVLNEHHGIGFKLGWFMREQYGEAFNVLLDIKKSIDPKGIMNPGKLGFGVW</sequence>
<dbReference type="InterPro" id="IPR004113">
    <property type="entry name" value="FAD-bd_oxidored_4_C"/>
</dbReference>
<dbReference type="Gene3D" id="3.30.300.330">
    <property type="match status" value="1"/>
</dbReference>
<dbReference type="InterPro" id="IPR016164">
    <property type="entry name" value="FAD-linked_Oxase-like_C"/>
</dbReference>
<dbReference type="InterPro" id="IPR006094">
    <property type="entry name" value="Oxid_FAD_bind_N"/>
</dbReference>
<evidence type="ECO:0000256" key="2">
    <source>
        <dbReference type="ARBA" id="ARBA00022630"/>
    </source>
</evidence>
<dbReference type="InterPro" id="IPR036318">
    <property type="entry name" value="FAD-bd_PCMH-like_sf"/>
</dbReference>
<gene>
    <name evidence="6" type="ORF">ACFQ2I_10785</name>
</gene>
<dbReference type="Pfam" id="PF02913">
    <property type="entry name" value="FAD-oxidase_C"/>
    <property type="match status" value="1"/>
</dbReference>
<evidence type="ECO:0000256" key="1">
    <source>
        <dbReference type="ARBA" id="ARBA00008000"/>
    </source>
</evidence>
<dbReference type="EMBL" id="JBHTJZ010000011">
    <property type="protein sequence ID" value="MFD0959877.1"/>
    <property type="molecule type" value="Genomic_DNA"/>
</dbReference>
<dbReference type="InterPro" id="IPR025650">
    <property type="entry name" value="Alkyl-DHAP_Synthase"/>
</dbReference>
<feature type="domain" description="FAD-binding PCMH-type" evidence="5">
    <location>
        <begin position="49"/>
        <end position="229"/>
    </location>
</feature>
<dbReference type="Pfam" id="PF01565">
    <property type="entry name" value="FAD_binding_4"/>
    <property type="match status" value="1"/>
</dbReference>
<evidence type="ECO:0000313" key="7">
    <source>
        <dbReference type="Proteomes" id="UP001596989"/>
    </source>
</evidence>
<keyword evidence="7" id="KW-1185">Reference proteome</keyword>
<evidence type="ECO:0000313" key="6">
    <source>
        <dbReference type="EMBL" id="MFD0959877.1"/>
    </source>
</evidence>
<dbReference type="RefSeq" id="WP_377564163.1">
    <property type="nucleotide sequence ID" value="NZ_JBHTJZ010000011.1"/>
</dbReference>
<dbReference type="PANTHER" id="PTHR46568">
    <property type="entry name" value="ALKYLDIHYDROXYACETONEPHOSPHATE SYNTHASE, PEROXISOMAL"/>
    <property type="match status" value="1"/>
</dbReference>
<dbReference type="PROSITE" id="PS51387">
    <property type="entry name" value="FAD_PCMH"/>
    <property type="match status" value="1"/>
</dbReference>
<keyword evidence="2" id="KW-0285">Flavoprotein</keyword>
<dbReference type="InterPro" id="IPR016169">
    <property type="entry name" value="FAD-bd_PCMH_sub2"/>
</dbReference>
<dbReference type="SUPFAM" id="SSF56176">
    <property type="entry name" value="FAD-binding/transporter-associated domain-like"/>
    <property type="match status" value="1"/>
</dbReference>